<protein>
    <submittedName>
        <fullName evidence="1">ORF5</fullName>
    </submittedName>
</protein>
<reference evidence="1" key="1">
    <citation type="journal article" date="2023" name="Front. Mar. Sci.">
        <title>Tracing the invertebrate herpesviruses in the global sequence datasets.</title>
        <authorList>
            <person name="Rosani U."/>
            <person name="Gaia M."/>
            <person name="Delmont T.O."/>
            <person name="Krupovic M."/>
        </authorList>
    </citation>
    <scope>NUCLEOTIDE SEQUENCE</scope>
    <source>
        <strain evidence="1">MalacoHV4/Med/2018 155</strain>
    </source>
</reference>
<organism evidence="1">
    <name type="scientific">Malaco herpesvirus 4</name>
    <dbReference type="NCBI Taxonomy" id="3031800"/>
    <lineage>
        <taxon>Viruses</taxon>
        <taxon>Duplodnaviria</taxon>
        <taxon>Heunggongvirae</taxon>
        <taxon>Peploviricota</taxon>
        <taxon>Herviviricetes</taxon>
        <taxon>Herpesvirales</taxon>
        <taxon>Malacoherpesviridae</taxon>
    </lineage>
</organism>
<evidence type="ECO:0000313" key="1">
    <source>
        <dbReference type="EMBL" id="DBA11619.1"/>
    </source>
</evidence>
<proteinExistence type="predicted"/>
<sequence length="570" mass="65076">MNNTVYAYLNTGYVNKISLQWDVLENVFGTSDVSPTNEDLRSLHASISQNSSYVQVFTWAKACVDVIPIEAYSLVFYCFNTLLPANARVPVRLIISYMEHHKGMQKAPEQQARFTETMDRLSSVLPNSITCSGCTPRTESSIEFPRLLNESLSEKLTRLSELTVNDLKREKEHTDRLFIHNDKGYVIIKADGDVETIHREYLYGKRYEGKELFDMLSFDANRFPSTLELLELLDAAFKCEETSMQSDDEKTGDRRRLLELYIGIYITETVLTRDITLMLEQHALDLVSLQHIESLLRNALMFLYPNATGLVNTHYMNLSKRAVDVMVGVFAAYFVQRDTVSTATSTDITDKMIEVAKKGFNLFAVTNTYAGTILMHPDNILPDMVITTEEMHEKVTWFHVLELLVLMRITGDREVHCTTSVWDTRDSLPKLCVDENEYLGRFVKDIINTPEIAEYPTKTLVYVLGGNEQIAQNIIAKWPTRDAADWLWLTSGLLRRLTVGNGQLTESQIISILCVIGARVASCVYTMRYPSDHMERTNLYLQNASFNTFREVQLTGQSTGNVVFCETWDF</sequence>
<dbReference type="EMBL" id="BK063063">
    <property type="protein sequence ID" value="DBA11619.1"/>
    <property type="molecule type" value="Genomic_DNA"/>
</dbReference>
<reference evidence="1" key="2">
    <citation type="submission" date="2023-01" db="EMBL/GenBank/DDBJ databases">
        <authorList>
            <person name="Rosani U."/>
            <person name="Delmont T.O."/>
            <person name="Gaia M."/>
            <person name="Krupovic M."/>
        </authorList>
    </citation>
    <scope>NUCLEOTIDE SEQUENCE</scope>
    <source>
        <strain evidence="1">MalacoHV4/Med/2018 155</strain>
    </source>
</reference>
<accession>A0AA48P8X8</accession>
<name>A0AA48P8X8_9VIRU</name>